<dbReference type="EMBL" id="QPHM01000001">
    <property type="protein sequence ID" value="RCU47898.1"/>
    <property type="molecule type" value="Genomic_DNA"/>
</dbReference>
<accession>A0A368NBJ8</accession>
<name>A0A368NBJ8_9EURY</name>
<gene>
    <name evidence="1" type="ORF">DU504_11710</name>
</gene>
<keyword evidence="2" id="KW-1185">Reference proteome</keyword>
<evidence type="ECO:0000313" key="1">
    <source>
        <dbReference type="EMBL" id="RCU47898.1"/>
    </source>
</evidence>
<sequence>MKLTEYTASYGRKVQLERFEPVEVFESVTATIEEGDDLEVVSKELGELVRENAERNLMTRVLAKKMTEEGTDGDE</sequence>
<protein>
    <submittedName>
        <fullName evidence="1">Uncharacterized protein</fullName>
    </submittedName>
</protein>
<comment type="caution">
    <text evidence="1">The sequence shown here is derived from an EMBL/GenBank/DDBJ whole genome shotgun (WGS) entry which is preliminary data.</text>
</comment>
<dbReference type="Proteomes" id="UP000252189">
    <property type="component" value="Unassembled WGS sequence"/>
</dbReference>
<proteinExistence type="predicted"/>
<dbReference type="OrthoDB" id="350940at2157"/>
<organism evidence="1 2">
    <name type="scientific">Haloplanus salinus</name>
    <dbReference type="NCBI Taxonomy" id="1126245"/>
    <lineage>
        <taxon>Archaea</taxon>
        <taxon>Methanobacteriati</taxon>
        <taxon>Methanobacteriota</taxon>
        <taxon>Stenosarchaea group</taxon>
        <taxon>Halobacteria</taxon>
        <taxon>Halobacteriales</taxon>
        <taxon>Haloferacaceae</taxon>
        <taxon>Haloplanus</taxon>
    </lineage>
</organism>
<evidence type="ECO:0000313" key="2">
    <source>
        <dbReference type="Proteomes" id="UP000252189"/>
    </source>
</evidence>
<dbReference type="RefSeq" id="WP_114449457.1">
    <property type="nucleotide sequence ID" value="NZ_QPHM01000001.1"/>
</dbReference>
<dbReference type="AlphaFoldDB" id="A0A368NBJ8"/>
<reference evidence="1 2" key="1">
    <citation type="submission" date="2018-07" db="EMBL/GenBank/DDBJ databases">
        <title>Genome sequences of Haloplanus salinus JCM 18368T.</title>
        <authorList>
            <person name="Kim Y.B."/>
            <person name="Roh S.W."/>
        </authorList>
    </citation>
    <scope>NUCLEOTIDE SEQUENCE [LARGE SCALE GENOMIC DNA]</scope>
    <source>
        <strain evidence="1 2">JCM 18368</strain>
    </source>
</reference>